<dbReference type="GO" id="GO:0004806">
    <property type="term" value="F:triacylglycerol lipase activity"/>
    <property type="evidence" value="ECO:0007669"/>
    <property type="project" value="TreeGrafter"/>
</dbReference>
<keyword evidence="5" id="KW-1185">Reference proteome</keyword>
<evidence type="ECO:0000256" key="2">
    <source>
        <dbReference type="ARBA" id="ARBA00022801"/>
    </source>
</evidence>
<evidence type="ECO:0000313" key="5">
    <source>
        <dbReference type="Proteomes" id="UP000515512"/>
    </source>
</evidence>
<dbReference type="PANTHER" id="PTHR48081">
    <property type="entry name" value="AB HYDROLASE SUPERFAMILY PROTEIN C4A8.06C"/>
    <property type="match status" value="1"/>
</dbReference>
<dbReference type="KEGG" id="nhu:H0264_21785"/>
<evidence type="ECO:0000256" key="1">
    <source>
        <dbReference type="ARBA" id="ARBA00010515"/>
    </source>
</evidence>
<dbReference type="EMBL" id="CP059399">
    <property type="protein sequence ID" value="QLY28036.1"/>
    <property type="molecule type" value="Genomic_DNA"/>
</dbReference>
<dbReference type="Pfam" id="PF07859">
    <property type="entry name" value="Abhydrolase_3"/>
    <property type="match status" value="1"/>
</dbReference>
<organism evidence="4 5">
    <name type="scientific">Nocardia huaxiensis</name>
    <dbReference type="NCBI Taxonomy" id="2755382"/>
    <lineage>
        <taxon>Bacteria</taxon>
        <taxon>Bacillati</taxon>
        <taxon>Actinomycetota</taxon>
        <taxon>Actinomycetes</taxon>
        <taxon>Mycobacteriales</taxon>
        <taxon>Nocardiaceae</taxon>
        <taxon>Nocardia</taxon>
    </lineage>
</organism>
<reference evidence="4 5" key="1">
    <citation type="submission" date="2020-07" db="EMBL/GenBank/DDBJ databases">
        <authorList>
            <person name="Zhuang K."/>
            <person name="Ran Y."/>
        </authorList>
    </citation>
    <scope>NUCLEOTIDE SEQUENCE [LARGE SCALE GENOMIC DNA]</scope>
    <source>
        <strain evidence="4 5">WCH-YHL-001</strain>
    </source>
</reference>
<dbReference type="PANTHER" id="PTHR48081:SF30">
    <property type="entry name" value="ACETYL-HYDROLASE LIPR-RELATED"/>
    <property type="match status" value="1"/>
</dbReference>
<evidence type="ECO:0000313" key="4">
    <source>
        <dbReference type="EMBL" id="QLY28036.1"/>
    </source>
</evidence>
<keyword evidence="2 4" id="KW-0378">Hydrolase</keyword>
<comment type="similarity">
    <text evidence="1">Belongs to the 'GDXG' lipolytic enzyme family.</text>
</comment>
<dbReference type="Proteomes" id="UP000515512">
    <property type="component" value="Chromosome"/>
</dbReference>
<dbReference type="AlphaFoldDB" id="A0A7D6VE37"/>
<dbReference type="InterPro" id="IPR050300">
    <property type="entry name" value="GDXG_lipolytic_enzyme"/>
</dbReference>
<gene>
    <name evidence="4" type="ORF">H0264_21785</name>
</gene>
<dbReference type="InterPro" id="IPR013094">
    <property type="entry name" value="AB_hydrolase_3"/>
</dbReference>
<feature type="domain" description="Alpha/beta hydrolase fold-3" evidence="3">
    <location>
        <begin position="115"/>
        <end position="316"/>
    </location>
</feature>
<name>A0A7D6VE37_9NOCA</name>
<proteinExistence type="inferred from homology"/>
<dbReference type="RefSeq" id="WP_181579244.1">
    <property type="nucleotide sequence ID" value="NZ_CP059399.1"/>
</dbReference>
<dbReference type="Gene3D" id="3.40.50.1820">
    <property type="entry name" value="alpha/beta hydrolase"/>
    <property type="match status" value="1"/>
</dbReference>
<evidence type="ECO:0000259" key="3">
    <source>
        <dbReference type="Pfam" id="PF07859"/>
    </source>
</evidence>
<accession>A0A7D6VE37</accession>
<protein>
    <submittedName>
        <fullName evidence="4">Alpha/beta hydrolase</fullName>
    </submittedName>
</protein>
<dbReference type="InterPro" id="IPR029058">
    <property type="entry name" value="AB_hydrolase_fold"/>
</dbReference>
<sequence length="351" mass="38195">MTGSDSTHDRLTDNVPSTVTVQLANRAGPLQRTVHGVVRHTARRGIDALVGLSKIPAVNGRAEIFWVSHLADPPARVLPARRGTRRQMVRFEKFRAEWVWHRSMPAPLRHRDSALLWMHGGGLIACGLNTHRRLVSRVARESDMPVFNVDYRMIPAAHITETVEDCVTAYTHLLDQGFPAERIIVGGDSAGGGLAFATALTARDRGLPTPGAIAAMSPWANFDATAKIAHPNNATDALLSGESYAIPPLWAYAVDGKLDPAWSPVNHDFTGMPPVFIQIGSTEVLMSDVDEIAQRCADAGVPCLIQVWDRGFHEFQNGHDILPDARAAVRAFSAFNRSILAATDAARWTAA</sequence>
<dbReference type="SUPFAM" id="SSF53474">
    <property type="entry name" value="alpha/beta-Hydrolases"/>
    <property type="match status" value="1"/>
</dbReference>